<evidence type="ECO:0000313" key="2">
    <source>
        <dbReference type="Proteomes" id="UP000195386"/>
    </source>
</evidence>
<sequence>MLLLTALFHTSCSKEEMTGNSEENNTVRISASLPEDFAETRTAGEIPVKDEHYLRCILEVWDESYTSLLQRHEKLVGNNSDLNFEFKVIEQGTYQCLLWADFITNNTPAEGNATSLPESITTSENLFTDKYYNTKYGGSKYSGLKGIVVMATNTTDLIDNDACDAFCGNMEITKGAAAVTTEPVVLKRPFAKLILKEKTVENFKNFTGEIKVESKHAMGINVSNFTTWNDKASITYTKTITAAASDATTENAILFSTYIPCTAADVALGDIKLTITPTDGTAKALTIPAGMPIKNNTKTIATGSLLDAGTVVSDGVTLDFNFSTDWNADETKDDINVEPTIKVGDYYLNDGTTCSEVTEENKANIIGVVFAVAENGEISSSDLYKIKDKVGNYILPSGKSFKDNKLHGWVVSLTNIEGAGNVFDTGQYFSTDVSTPPAGFSVQDLDNKTIYGYNGTTAYLASENIRENFKTIVTNAITNNSTPATATGWYIPDYLQLETLLSVYSKKGPLPQTVPNKDTLPIPDPSLVVQDALKALNETSLLPKSNCLCSSIGKQANGWSPIRFSVRNEYYANPKGGDTYEWKNSWGSGGTGAIRPLGDAIVRLILTF</sequence>
<dbReference type="AlphaFoldDB" id="A0A1Y3YZY0"/>
<reference evidence="2" key="1">
    <citation type="submission" date="2017-04" db="EMBL/GenBank/DDBJ databases">
        <title>Function of individual gut microbiota members based on whole genome sequencing of pure cultures obtained from chicken caecum.</title>
        <authorList>
            <person name="Medvecky M."/>
            <person name="Cejkova D."/>
            <person name="Polansky O."/>
            <person name="Karasova D."/>
            <person name="Kubasova T."/>
            <person name="Cizek A."/>
            <person name="Rychlik I."/>
        </authorList>
    </citation>
    <scope>NUCLEOTIDE SEQUENCE [LARGE SCALE GENOMIC DNA]</scope>
    <source>
        <strain evidence="2">An43</strain>
    </source>
</reference>
<organism evidence="1 2">
    <name type="scientific">Bacteroides clarus</name>
    <dbReference type="NCBI Taxonomy" id="626929"/>
    <lineage>
        <taxon>Bacteria</taxon>
        <taxon>Pseudomonadati</taxon>
        <taxon>Bacteroidota</taxon>
        <taxon>Bacteroidia</taxon>
        <taxon>Bacteroidales</taxon>
        <taxon>Bacteroidaceae</taxon>
        <taxon>Bacteroides</taxon>
    </lineage>
</organism>
<comment type="caution">
    <text evidence="1">The sequence shown here is derived from an EMBL/GenBank/DDBJ whole genome shotgun (WGS) entry which is preliminary data.</text>
</comment>
<name>A0A1Y3YZY0_9BACE</name>
<accession>A0A1Y3YZY0</accession>
<gene>
    <name evidence="1" type="ORF">B5F97_10395</name>
</gene>
<dbReference type="EMBL" id="NFII01000008">
    <property type="protein sequence ID" value="OUO00920.1"/>
    <property type="molecule type" value="Genomic_DNA"/>
</dbReference>
<dbReference type="Proteomes" id="UP000195386">
    <property type="component" value="Unassembled WGS sequence"/>
</dbReference>
<evidence type="ECO:0000313" key="1">
    <source>
        <dbReference type="EMBL" id="OUO00920.1"/>
    </source>
</evidence>
<protein>
    <submittedName>
        <fullName evidence="1">Uncharacterized protein</fullName>
    </submittedName>
</protein>
<proteinExistence type="predicted"/>